<dbReference type="InterPro" id="IPR029062">
    <property type="entry name" value="Class_I_gatase-like"/>
</dbReference>
<sequence>MDRRTFLRASALSAGLTGPAVSAATPLRVQVLVFEGVEEQDLVVPVEVLGLAGAMSGGAVRTTQVSTGGPGAVTCMHGTKVVVGHGWSTTVT</sequence>
<gene>
    <name evidence="1" type="ORF">JOF53_008193</name>
</gene>
<evidence type="ECO:0000313" key="2">
    <source>
        <dbReference type="Proteomes" id="UP001519363"/>
    </source>
</evidence>
<name>A0ABS5ARX9_9PSEU</name>
<proteinExistence type="predicted"/>
<dbReference type="EMBL" id="JAGIOO010000001">
    <property type="protein sequence ID" value="MBP2479321.1"/>
    <property type="molecule type" value="Genomic_DNA"/>
</dbReference>
<dbReference type="Gene3D" id="3.40.50.880">
    <property type="match status" value="1"/>
</dbReference>
<accession>A0ABS5ARX9</accession>
<evidence type="ECO:0000313" key="1">
    <source>
        <dbReference type="EMBL" id="MBP2479321.1"/>
    </source>
</evidence>
<dbReference type="SUPFAM" id="SSF52317">
    <property type="entry name" value="Class I glutamine amidotransferase-like"/>
    <property type="match status" value="1"/>
</dbReference>
<reference evidence="1 2" key="1">
    <citation type="submission" date="2021-03" db="EMBL/GenBank/DDBJ databases">
        <title>Sequencing the genomes of 1000 actinobacteria strains.</title>
        <authorList>
            <person name="Klenk H.-P."/>
        </authorList>
    </citation>
    <scope>NUCLEOTIDE SEQUENCE [LARGE SCALE GENOMIC DNA]</scope>
    <source>
        <strain evidence="1 2">DSM 44580</strain>
    </source>
</reference>
<dbReference type="Proteomes" id="UP001519363">
    <property type="component" value="Unassembled WGS sequence"/>
</dbReference>
<dbReference type="RefSeq" id="WP_245372983.1">
    <property type="nucleotide sequence ID" value="NZ_JAGIOO010000001.1"/>
</dbReference>
<organism evidence="1 2">
    <name type="scientific">Crossiella equi</name>
    <dbReference type="NCBI Taxonomy" id="130796"/>
    <lineage>
        <taxon>Bacteria</taxon>
        <taxon>Bacillati</taxon>
        <taxon>Actinomycetota</taxon>
        <taxon>Actinomycetes</taxon>
        <taxon>Pseudonocardiales</taxon>
        <taxon>Pseudonocardiaceae</taxon>
        <taxon>Crossiella</taxon>
    </lineage>
</organism>
<protein>
    <submittedName>
        <fullName evidence="1">Transcriptional regulator GlxA family with amidase domain</fullName>
    </submittedName>
</protein>
<keyword evidence="2" id="KW-1185">Reference proteome</keyword>
<comment type="caution">
    <text evidence="1">The sequence shown here is derived from an EMBL/GenBank/DDBJ whole genome shotgun (WGS) entry which is preliminary data.</text>
</comment>